<gene>
    <name evidence="1" type="ORF">GFSPODELE1_LOCUS9253</name>
</gene>
<evidence type="ECO:0000313" key="1">
    <source>
        <dbReference type="EMBL" id="CAL1713319.1"/>
    </source>
</evidence>
<proteinExistence type="predicted"/>
<dbReference type="Proteomes" id="UP001497453">
    <property type="component" value="Chromosome 7"/>
</dbReference>
<sequence>MNILRYWMEPLELLRHLSLEHSRRGPMDRTIASWHLKIKLKKKSCWGICVNAGKPPTSIQVPPSTLKILREVGDTVAHGCICSWHDLFAVLGISTRSMRELAEVARAD</sequence>
<keyword evidence="2" id="KW-1185">Reference proteome</keyword>
<evidence type="ECO:0000313" key="2">
    <source>
        <dbReference type="Proteomes" id="UP001497453"/>
    </source>
</evidence>
<protein>
    <recommendedName>
        <fullName evidence="3">DUF4145 domain-containing protein</fullName>
    </recommendedName>
</protein>
<accession>A0ABP1E383</accession>
<organism evidence="1 2">
    <name type="scientific">Somion occarium</name>
    <dbReference type="NCBI Taxonomy" id="3059160"/>
    <lineage>
        <taxon>Eukaryota</taxon>
        <taxon>Fungi</taxon>
        <taxon>Dikarya</taxon>
        <taxon>Basidiomycota</taxon>
        <taxon>Agaricomycotina</taxon>
        <taxon>Agaricomycetes</taxon>
        <taxon>Polyporales</taxon>
        <taxon>Cerrenaceae</taxon>
        <taxon>Somion</taxon>
    </lineage>
</organism>
<reference evidence="2" key="1">
    <citation type="submission" date="2024-04" db="EMBL/GenBank/DDBJ databases">
        <authorList>
            <person name="Shaw F."/>
            <person name="Minotto A."/>
        </authorList>
    </citation>
    <scope>NUCLEOTIDE SEQUENCE [LARGE SCALE GENOMIC DNA]</scope>
</reference>
<dbReference type="EMBL" id="OZ037950">
    <property type="protein sequence ID" value="CAL1713319.1"/>
    <property type="molecule type" value="Genomic_DNA"/>
</dbReference>
<name>A0ABP1E383_9APHY</name>
<evidence type="ECO:0008006" key="3">
    <source>
        <dbReference type="Google" id="ProtNLM"/>
    </source>
</evidence>